<proteinExistence type="predicted"/>
<protein>
    <submittedName>
        <fullName evidence="2">Uncharacterized protein</fullName>
    </submittedName>
</protein>
<feature type="transmembrane region" description="Helical" evidence="1">
    <location>
        <begin position="12"/>
        <end position="34"/>
    </location>
</feature>
<dbReference type="KEGG" id="sky:D0C37_15790"/>
<accession>A0A385DC71</accession>
<dbReference type="GeneID" id="300115634"/>
<dbReference type="AlphaFoldDB" id="A0A385DC71"/>
<sequence>MPTQTVHSGRTWLLWLALYVTGSLVVGLSVSFLILRSGAGTTSAVLMGGGSFGGSFGLCLALPAAVRELKRLSDPNH</sequence>
<feature type="transmembrane region" description="Helical" evidence="1">
    <location>
        <begin position="46"/>
        <end position="66"/>
    </location>
</feature>
<reference evidence="2 3" key="1">
    <citation type="submission" date="2018-08" db="EMBL/GenBank/DDBJ databases">
        <authorList>
            <person name="Ferrada E.E."/>
            <person name="Latorre B.A."/>
        </authorList>
    </citation>
    <scope>NUCLEOTIDE SEQUENCE [LARGE SCALE GENOMIC DNA]</scope>
    <source>
        <strain evidence="2 3">VK-A60T</strain>
    </source>
</reference>
<name>A0A385DC71_9ACTN</name>
<gene>
    <name evidence="2" type="ORF">D0C37_15790</name>
</gene>
<evidence type="ECO:0000313" key="3">
    <source>
        <dbReference type="Proteomes" id="UP000259636"/>
    </source>
</evidence>
<keyword evidence="1" id="KW-0472">Membrane</keyword>
<dbReference type="Proteomes" id="UP000259636">
    <property type="component" value="Chromosome"/>
</dbReference>
<keyword evidence="1" id="KW-1133">Transmembrane helix</keyword>
<dbReference type="EMBL" id="CP031742">
    <property type="protein sequence ID" value="AXQ55926.1"/>
    <property type="molecule type" value="Genomic_DNA"/>
</dbReference>
<dbReference type="RefSeq" id="WP_101275910.1">
    <property type="nucleotide sequence ID" value="NZ_CP031742.1"/>
</dbReference>
<organism evidence="2 3">
    <name type="scientific">Streptomyces koyangensis</name>
    <dbReference type="NCBI Taxonomy" id="188770"/>
    <lineage>
        <taxon>Bacteria</taxon>
        <taxon>Bacillati</taxon>
        <taxon>Actinomycetota</taxon>
        <taxon>Actinomycetes</taxon>
        <taxon>Kitasatosporales</taxon>
        <taxon>Streptomycetaceae</taxon>
        <taxon>Streptomyces</taxon>
        <taxon>Streptomyces aurantiacus group</taxon>
    </lineage>
</organism>
<keyword evidence="1" id="KW-0812">Transmembrane</keyword>
<evidence type="ECO:0000256" key="1">
    <source>
        <dbReference type="SAM" id="Phobius"/>
    </source>
</evidence>
<evidence type="ECO:0000313" key="2">
    <source>
        <dbReference type="EMBL" id="AXQ55926.1"/>
    </source>
</evidence>